<dbReference type="OrthoDB" id="194358at2759"/>
<dbReference type="EnsemblMetazoa" id="XM_011411287.2">
    <property type="protein sequence ID" value="XP_011409589.1"/>
    <property type="gene ID" value="LOC105316422"/>
</dbReference>
<dbReference type="InterPro" id="IPR036770">
    <property type="entry name" value="Ankyrin_rpt-contain_sf"/>
</dbReference>
<keyword evidence="2 3" id="KW-0040">ANK repeat</keyword>
<feature type="repeat" description="ANK" evidence="3">
    <location>
        <begin position="168"/>
        <end position="200"/>
    </location>
</feature>
<reference evidence="6" key="2">
    <citation type="submission" date="2017-05" db="UniProtKB">
        <authorList>
            <consortium name="EnsemblMetazoa"/>
        </authorList>
    </citation>
    <scope>IDENTIFICATION</scope>
</reference>
<evidence type="ECO:0000256" key="4">
    <source>
        <dbReference type="SAM" id="Coils"/>
    </source>
</evidence>
<dbReference type="Gene3D" id="1.25.40.20">
    <property type="entry name" value="Ankyrin repeat-containing domain"/>
    <property type="match status" value="1"/>
</dbReference>
<evidence type="ECO:0000256" key="3">
    <source>
        <dbReference type="PROSITE-ProRule" id="PRU00023"/>
    </source>
</evidence>
<dbReference type="EnsemblMetazoa" id="Aqu2.1.41605_001">
    <property type="protein sequence ID" value="Aqu2.1.41605_001"/>
    <property type="gene ID" value="Aqu2.1.41605"/>
</dbReference>
<feature type="repeat" description="ANK" evidence="3">
    <location>
        <begin position="135"/>
        <end position="167"/>
    </location>
</feature>
<dbReference type="SUPFAM" id="SSF48403">
    <property type="entry name" value="Ankyrin repeat"/>
    <property type="match status" value="1"/>
</dbReference>
<sequence>MSASPRPGTPVAQSNELSNRLLPDSNRGCASPVTNELLIAARKGYSKELERILGEKGSAVATSTLDRHGRNCLHLASHYGQLQCVSVILRMEVLDINCTSKRGFTPLHEASAEGHLSIVLYLLAMGAYDKARSKEGWTALMSTCYNGHYEIARALIAIGLDINATNTYGFTALHVAAWKGNTSVLELLIKEGAVINMETTNGKTALDIAKEERQHEAVTILQAAGVRESEKPFLRIAALENQLRVLQDKLKQIHEQHNKALAEERKRATKEADTKNEQFIKEQEKEIDQLKKAIKTLEQNSTTPYMNGLHHEDDLIDAAPEIKITDISPPKAKMMPKKKKDQLMIPANDSIKMHRGSIGSLDAKGSPLLKSLRHKTSSEEALDKLGIDLTTSSENDILTRRSFDSATQEGKGEGGRGLTITQLVEDNFQKPGSMAAIRMQIKADGLTPKINRKFKRTLPSMPEEMSMVENKDQ</sequence>
<evidence type="ECO:0000256" key="2">
    <source>
        <dbReference type="ARBA" id="ARBA00023043"/>
    </source>
</evidence>
<dbReference type="KEGG" id="aqu:105316422"/>
<evidence type="ECO:0000313" key="7">
    <source>
        <dbReference type="Proteomes" id="UP000007879"/>
    </source>
</evidence>
<keyword evidence="1" id="KW-0677">Repeat</keyword>
<feature type="coiled-coil region" evidence="4">
    <location>
        <begin position="236"/>
        <end position="300"/>
    </location>
</feature>
<feature type="repeat" description="ANK" evidence="3">
    <location>
        <begin position="102"/>
        <end position="134"/>
    </location>
</feature>
<keyword evidence="7" id="KW-1185">Reference proteome</keyword>
<evidence type="ECO:0000256" key="1">
    <source>
        <dbReference type="ARBA" id="ARBA00022737"/>
    </source>
</evidence>
<dbReference type="PROSITE" id="PS50088">
    <property type="entry name" value="ANK_REPEAT"/>
    <property type="match status" value="3"/>
</dbReference>
<dbReference type="PRINTS" id="PR01415">
    <property type="entry name" value="ANKYRIN"/>
</dbReference>
<gene>
    <name evidence="6" type="primary">105316422</name>
</gene>
<dbReference type="PROSITE" id="PS50297">
    <property type="entry name" value="ANK_REP_REGION"/>
    <property type="match status" value="3"/>
</dbReference>
<dbReference type="PANTHER" id="PTHR24173:SF74">
    <property type="entry name" value="ANKYRIN REPEAT DOMAIN-CONTAINING PROTEIN 16"/>
    <property type="match status" value="1"/>
</dbReference>
<dbReference type="STRING" id="400682.A0A1X7VP28"/>
<evidence type="ECO:0000313" key="6">
    <source>
        <dbReference type="EnsemblMetazoa" id="Aqu2.1.41605_001"/>
    </source>
</evidence>
<dbReference type="Proteomes" id="UP000007879">
    <property type="component" value="Unassembled WGS sequence"/>
</dbReference>
<dbReference type="AlphaFoldDB" id="A0A1X7VP28"/>
<dbReference type="SMART" id="SM00248">
    <property type="entry name" value="ANK"/>
    <property type="match status" value="5"/>
</dbReference>
<proteinExistence type="predicted"/>
<protein>
    <submittedName>
        <fullName evidence="6">Uncharacterized protein</fullName>
    </submittedName>
</protein>
<dbReference type="InterPro" id="IPR002110">
    <property type="entry name" value="Ankyrin_rpt"/>
</dbReference>
<evidence type="ECO:0000256" key="5">
    <source>
        <dbReference type="SAM" id="MobiDB-lite"/>
    </source>
</evidence>
<dbReference type="PANTHER" id="PTHR24173">
    <property type="entry name" value="ANKYRIN REPEAT CONTAINING"/>
    <property type="match status" value="1"/>
</dbReference>
<organism evidence="6">
    <name type="scientific">Amphimedon queenslandica</name>
    <name type="common">Sponge</name>
    <dbReference type="NCBI Taxonomy" id="400682"/>
    <lineage>
        <taxon>Eukaryota</taxon>
        <taxon>Metazoa</taxon>
        <taxon>Porifera</taxon>
        <taxon>Demospongiae</taxon>
        <taxon>Heteroscleromorpha</taxon>
        <taxon>Haplosclerida</taxon>
        <taxon>Niphatidae</taxon>
        <taxon>Amphimedon</taxon>
    </lineage>
</organism>
<accession>A0A1X7VP28</accession>
<dbReference type="Pfam" id="PF12796">
    <property type="entry name" value="Ank_2"/>
    <property type="match status" value="2"/>
</dbReference>
<keyword evidence="4" id="KW-0175">Coiled coil</keyword>
<name>A0A1X7VP28_AMPQE</name>
<dbReference type="InParanoid" id="A0A1X7VP28"/>
<reference evidence="7" key="1">
    <citation type="journal article" date="2010" name="Nature">
        <title>The Amphimedon queenslandica genome and the evolution of animal complexity.</title>
        <authorList>
            <person name="Srivastava M."/>
            <person name="Simakov O."/>
            <person name="Chapman J."/>
            <person name="Fahey B."/>
            <person name="Gauthier M.E."/>
            <person name="Mitros T."/>
            <person name="Richards G.S."/>
            <person name="Conaco C."/>
            <person name="Dacre M."/>
            <person name="Hellsten U."/>
            <person name="Larroux C."/>
            <person name="Putnam N.H."/>
            <person name="Stanke M."/>
            <person name="Adamska M."/>
            <person name="Darling A."/>
            <person name="Degnan S.M."/>
            <person name="Oakley T.H."/>
            <person name="Plachetzki D.C."/>
            <person name="Zhai Y."/>
            <person name="Adamski M."/>
            <person name="Calcino A."/>
            <person name="Cummins S.F."/>
            <person name="Goodstein D.M."/>
            <person name="Harris C."/>
            <person name="Jackson D.J."/>
            <person name="Leys S.P."/>
            <person name="Shu S."/>
            <person name="Woodcroft B.J."/>
            <person name="Vervoort M."/>
            <person name="Kosik K.S."/>
            <person name="Manning G."/>
            <person name="Degnan B.M."/>
            <person name="Rokhsar D.S."/>
        </authorList>
    </citation>
    <scope>NUCLEOTIDE SEQUENCE [LARGE SCALE GENOMIC DNA]</scope>
</reference>
<feature type="region of interest" description="Disordered" evidence="5">
    <location>
        <begin position="1"/>
        <end position="28"/>
    </location>
</feature>